<evidence type="ECO:0000256" key="2">
    <source>
        <dbReference type="ARBA" id="ARBA00023015"/>
    </source>
</evidence>
<evidence type="ECO:0000313" key="7">
    <source>
        <dbReference type="EMBL" id="KAF5733104.1"/>
    </source>
</evidence>
<comment type="subcellular location">
    <subcellularLocation>
        <location evidence="1">Nucleus</location>
    </subcellularLocation>
</comment>
<dbReference type="FunFam" id="3.30.730.10:FF:000001">
    <property type="entry name" value="Ethylene-responsive transcription factor 2"/>
    <property type="match status" value="1"/>
</dbReference>
<keyword evidence="3" id="KW-0238">DNA-binding</keyword>
<comment type="caution">
    <text evidence="7">The sequence shown here is derived from an EMBL/GenBank/DDBJ whole genome shotgun (WGS) entry which is preliminary data.</text>
</comment>
<dbReference type="InterPro" id="IPR050913">
    <property type="entry name" value="AP2/ERF_ERF"/>
</dbReference>
<dbReference type="OrthoDB" id="610645at2759"/>
<dbReference type="InterPro" id="IPR036955">
    <property type="entry name" value="AP2/ERF_dom_sf"/>
</dbReference>
<evidence type="ECO:0000256" key="3">
    <source>
        <dbReference type="ARBA" id="ARBA00023125"/>
    </source>
</evidence>
<dbReference type="InterPro" id="IPR001471">
    <property type="entry name" value="AP2/ERF_dom"/>
</dbReference>
<evidence type="ECO:0000259" key="6">
    <source>
        <dbReference type="PROSITE" id="PS51032"/>
    </source>
</evidence>
<evidence type="ECO:0000313" key="8">
    <source>
        <dbReference type="Proteomes" id="UP000593562"/>
    </source>
</evidence>
<dbReference type="GO" id="GO:0005634">
    <property type="term" value="C:nucleus"/>
    <property type="evidence" value="ECO:0007669"/>
    <property type="project" value="UniProtKB-SubCell"/>
</dbReference>
<evidence type="ECO:0000256" key="5">
    <source>
        <dbReference type="ARBA" id="ARBA00023242"/>
    </source>
</evidence>
<organism evidence="7 8">
    <name type="scientific">Tripterygium wilfordii</name>
    <name type="common">Thunder God vine</name>
    <dbReference type="NCBI Taxonomy" id="458696"/>
    <lineage>
        <taxon>Eukaryota</taxon>
        <taxon>Viridiplantae</taxon>
        <taxon>Streptophyta</taxon>
        <taxon>Embryophyta</taxon>
        <taxon>Tracheophyta</taxon>
        <taxon>Spermatophyta</taxon>
        <taxon>Magnoliopsida</taxon>
        <taxon>eudicotyledons</taxon>
        <taxon>Gunneridae</taxon>
        <taxon>Pentapetalae</taxon>
        <taxon>rosids</taxon>
        <taxon>fabids</taxon>
        <taxon>Celastrales</taxon>
        <taxon>Celastraceae</taxon>
        <taxon>Tripterygium</taxon>
    </lineage>
</organism>
<keyword evidence="5" id="KW-0539">Nucleus</keyword>
<proteinExistence type="predicted"/>
<dbReference type="PRINTS" id="PR00367">
    <property type="entry name" value="ETHRSPELEMNT"/>
</dbReference>
<accession>A0A7J7CGC9</accession>
<dbReference type="InParanoid" id="A0A7J7CGC9"/>
<gene>
    <name evidence="7" type="ORF">HS088_TW17G00640</name>
</gene>
<keyword evidence="4" id="KW-0804">Transcription</keyword>
<dbReference type="PANTHER" id="PTHR31194:SF152">
    <property type="entry name" value="ETHYLENE-RESPONSIVE TRANSCRIPTION FACTOR CRF5-RELATED"/>
    <property type="match status" value="1"/>
</dbReference>
<dbReference type="GO" id="GO:0003677">
    <property type="term" value="F:DNA binding"/>
    <property type="evidence" value="ECO:0007669"/>
    <property type="project" value="UniProtKB-KW"/>
</dbReference>
<dbReference type="InterPro" id="IPR016177">
    <property type="entry name" value="DNA-bd_dom_sf"/>
</dbReference>
<dbReference type="SMART" id="SM00380">
    <property type="entry name" value="AP2"/>
    <property type="match status" value="1"/>
</dbReference>
<dbReference type="PROSITE" id="PS51032">
    <property type="entry name" value="AP2_ERF"/>
    <property type="match status" value="1"/>
</dbReference>
<dbReference type="SUPFAM" id="SSF54171">
    <property type="entry name" value="DNA-binding domain"/>
    <property type="match status" value="1"/>
</dbReference>
<dbReference type="Gene3D" id="3.30.730.10">
    <property type="entry name" value="AP2/ERF domain"/>
    <property type="match status" value="1"/>
</dbReference>
<sequence length="288" mass="32458">MIVPNRKMKTMGAVSGRIKYTEHIYITNKMVKSTQTGTRIVRICVTDGDATDSDSDEDDSVCYERVKKHINEIRMEDYRKYAAVTKNRGVNQVKPREHKSKSNLQGNKYRGVRQRPWGRWAAEIRDPTRQKRVWLGTFDTAEEAAVVYDEAAIRLQGPNALTNIVKPPPPPPCIAVSGYDSGKESQCLPSPTSVLRFQQSEAGVVKNDEQQILESDGFLLLDDCWLKEYFESEIPAPIFLEEISEVVGTGLSKDDSILCDISMGLDEDLGSCTWWDVESCFQDPVALE</sequence>
<dbReference type="EMBL" id="JAAARO010000017">
    <property type="protein sequence ID" value="KAF5733104.1"/>
    <property type="molecule type" value="Genomic_DNA"/>
</dbReference>
<dbReference type="AlphaFoldDB" id="A0A7J7CGC9"/>
<evidence type="ECO:0000256" key="1">
    <source>
        <dbReference type="ARBA" id="ARBA00004123"/>
    </source>
</evidence>
<feature type="domain" description="AP2/ERF" evidence="6">
    <location>
        <begin position="108"/>
        <end position="165"/>
    </location>
</feature>
<dbReference type="GO" id="GO:0003700">
    <property type="term" value="F:DNA-binding transcription factor activity"/>
    <property type="evidence" value="ECO:0007669"/>
    <property type="project" value="InterPro"/>
</dbReference>
<dbReference type="PANTHER" id="PTHR31194">
    <property type="entry name" value="SHN SHINE , DNA BINDING / TRANSCRIPTION FACTOR"/>
    <property type="match status" value="1"/>
</dbReference>
<evidence type="ECO:0000256" key="4">
    <source>
        <dbReference type="ARBA" id="ARBA00023163"/>
    </source>
</evidence>
<dbReference type="CDD" id="cd00018">
    <property type="entry name" value="AP2"/>
    <property type="match status" value="1"/>
</dbReference>
<keyword evidence="2" id="KW-0805">Transcription regulation</keyword>
<reference evidence="7 8" key="1">
    <citation type="journal article" date="2020" name="Nat. Commun.">
        <title>Genome of Tripterygium wilfordii and identification of cytochrome P450 involved in triptolide biosynthesis.</title>
        <authorList>
            <person name="Tu L."/>
            <person name="Su P."/>
            <person name="Zhang Z."/>
            <person name="Gao L."/>
            <person name="Wang J."/>
            <person name="Hu T."/>
            <person name="Zhou J."/>
            <person name="Zhang Y."/>
            <person name="Zhao Y."/>
            <person name="Liu Y."/>
            <person name="Song Y."/>
            <person name="Tong Y."/>
            <person name="Lu Y."/>
            <person name="Yang J."/>
            <person name="Xu C."/>
            <person name="Jia M."/>
            <person name="Peters R.J."/>
            <person name="Huang L."/>
            <person name="Gao W."/>
        </authorList>
    </citation>
    <scope>NUCLEOTIDE SEQUENCE [LARGE SCALE GENOMIC DNA]</scope>
    <source>
        <strain evidence="8">cv. XIE 37</strain>
        <tissue evidence="7">Leaf</tissue>
    </source>
</reference>
<keyword evidence="8" id="KW-1185">Reference proteome</keyword>
<protein>
    <submittedName>
        <fullName evidence="7">Putative AP2/ERF domain-containing transcription factor</fullName>
    </submittedName>
</protein>
<dbReference type="Proteomes" id="UP000593562">
    <property type="component" value="Unassembled WGS sequence"/>
</dbReference>
<dbReference type="FunCoup" id="A0A7J7CGC9">
    <property type="interactions" value="21"/>
</dbReference>
<dbReference type="Pfam" id="PF00847">
    <property type="entry name" value="AP2"/>
    <property type="match status" value="1"/>
</dbReference>
<name>A0A7J7CGC9_TRIWF</name>